<dbReference type="GO" id="GO:0046923">
    <property type="term" value="F:ER retention sequence binding"/>
    <property type="evidence" value="ECO:0007669"/>
    <property type="project" value="InterPro"/>
</dbReference>
<feature type="transmembrane region" description="Helical" evidence="11">
    <location>
        <begin position="135"/>
        <end position="158"/>
    </location>
</feature>
<keyword evidence="6" id="KW-0931">ER-Golgi transport</keyword>
<dbReference type="GO" id="GO:0015031">
    <property type="term" value="P:protein transport"/>
    <property type="evidence" value="ECO:0007669"/>
    <property type="project" value="UniProtKB-KW"/>
</dbReference>
<keyword evidence="10" id="KW-0675">Receptor</keyword>
<feature type="transmembrane region" description="Helical" evidence="11">
    <location>
        <begin position="271"/>
        <end position="294"/>
    </location>
</feature>
<evidence type="ECO:0000256" key="1">
    <source>
        <dbReference type="ARBA" id="ARBA00004477"/>
    </source>
</evidence>
<keyword evidence="9 11" id="KW-0472">Membrane</keyword>
<dbReference type="AlphaFoldDB" id="A0A7S3V3D1"/>
<feature type="transmembrane region" description="Helical" evidence="11">
    <location>
        <begin position="170"/>
        <end position="197"/>
    </location>
</feature>
<dbReference type="InterPro" id="IPR000133">
    <property type="entry name" value="ER_ret_rcpt"/>
</dbReference>
<dbReference type="Pfam" id="PF00810">
    <property type="entry name" value="ER_lumen_recept"/>
    <property type="match status" value="1"/>
</dbReference>
<organism evidence="12">
    <name type="scientific">Aplanochytrium stocchinoi</name>
    <dbReference type="NCBI Taxonomy" id="215587"/>
    <lineage>
        <taxon>Eukaryota</taxon>
        <taxon>Sar</taxon>
        <taxon>Stramenopiles</taxon>
        <taxon>Bigyra</taxon>
        <taxon>Labyrinthulomycetes</taxon>
        <taxon>Thraustochytrida</taxon>
        <taxon>Thraustochytriidae</taxon>
        <taxon>Aplanochytrium</taxon>
    </lineage>
</organism>
<keyword evidence="4 11" id="KW-0812">Transmembrane</keyword>
<feature type="transmembrane region" description="Helical" evidence="11">
    <location>
        <begin position="71"/>
        <end position="93"/>
    </location>
</feature>
<evidence type="ECO:0000256" key="9">
    <source>
        <dbReference type="ARBA" id="ARBA00023136"/>
    </source>
</evidence>
<dbReference type="GO" id="GO:0005789">
    <property type="term" value="C:endoplasmic reticulum membrane"/>
    <property type="evidence" value="ECO:0007669"/>
    <property type="project" value="UniProtKB-SubCell"/>
</dbReference>
<evidence type="ECO:0000256" key="5">
    <source>
        <dbReference type="ARBA" id="ARBA00022824"/>
    </source>
</evidence>
<keyword evidence="7" id="KW-0653">Protein transport</keyword>
<protein>
    <submittedName>
        <fullName evidence="12">Uncharacterized protein</fullName>
    </submittedName>
</protein>
<evidence type="ECO:0000256" key="8">
    <source>
        <dbReference type="ARBA" id="ARBA00022989"/>
    </source>
</evidence>
<dbReference type="EMBL" id="HBIN01027658">
    <property type="protein sequence ID" value="CAE0449253.1"/>
    <property type="molecule type" value="Transcribed_RNA"/>
</dbReference>
<name>A0A7S3V3D1_9STRA</name>
<evidence type="ECO:0000256" key="2">
    <source>
        <dbReference type="ARBA" id="ARBA00010120"/>
    </source>
</evidence>
<feature type="transmembrane region" description="Helical" evidence="11">
    <location>
        <begin position="240"/>
        <end position="259"/>
    </location>
</feature>
<gene>
    <name evidence="12" type="ORF">ASTO00021_LOCUS19225</name>
</gene>
<keyword evidence="3" id="KW-0813">Transport</keyword>
<feature type="transmembrane region" description="Helical" evidence="11">
    <location>
        <begin position="48"/>
        <end position="65"/>
    </location>
</feature>
<sequence length="310" mass="34837">MIYAAASYLQYADSSYWYQFTENKSMKTLVIRTKTEGAMFMERNKLNVIYYISCFAAILFVYHVLSDGDFSFLLTLGSLIQTFGVAILLTKLFRQNSFSGISLKTLQLYALVHTCRLSSILFHEGYLPYDSTGDFVIKITEISSLVMILCAIGTVLLPSGDVAYNAAEDCFGNFGAVSGNFGSLYLILPCFVLACLFHPNINKNIVTDIAWMFSNYLEIFAVVPQFYMMQKLTKAIEESIAHFCFSVGFARLFLTIFWFETSVELGEGAVATLMLVIQLIHLAIMAEFCIYYLVAAKKKEPLVLPGMMLV</sequence>
<dbReference type="GO" id="GO:0006621">
    <property type="term" value="P:protein retention in ER lumen"/>
    <property type="evidence" value="ECO:0007669"/>
    <property type="project" value="InterPro"/>
</dbReference>
<dbReference type="GO" id="GO:0016192">
    <property type="term" value="P:vesicle-mediated transport"/>
    <property type="evidence" value="ECO:0007669"/>
    <property type="project" value="UniProtKB-KW"/>
</dbReference>
<evidence type="ECO:0000313" key="12">
    <source>
        <dbReference type="EMBL" id="CAE0449253.1"/>
    </source>
</evidence>
<proteinExistence type="inferred from homology"/>
<keyword evidence="5" id="KW-0256">Endoplasmic reticulum</keyword>
<evidence type="ECO:0000256" key="10">
    <source>
        <dbReference type="ARBA" id="ARBA00023170"/>
    </source>
</evidence>
<evidence type="ECO:0000256" key="3">
    <source>
        <dbReference type="ARBA" id="ARBA00022448"/>
    </source>
</evidence>
<keyword evidence="8 11" id="KW-1133">Transmembrane helix</keyword>
<comment type="subcellular location">
    <subcellularLocation>
        <location evidence="1">Endoplasmic reticulum membrane</location>
        <topology evidence="1">Multi-pass membrane protein</topology>
    </subcellularLocation>
</comment>
<evidence type="ECO:0000256" key="11">
    <source>
        <dbReference type="SAM" id="Phobius"/>
    </source>
</evidence>
<reference evidence="12" key="1">
    <citation type="submission" date="2021-01" db="EMBL/GenBank/DDBJ databases">
        <authorList>
            <person name="Corre E."/>
            <person name="Pelletier E."/>
            <person name="Niang G."/>
            <person name="Scheremetjew M."/>
            <person name="Finn R."/>
            <person name="Kale V."/>
            <person name="Holt S."/>
            <person name="Cochrane G."/>
            <person name="Meng A."/>
            <person name="Brown T."/>
            <person name="Cohen L."/>
        </authorList>
    </citation>
    <scope>NUCLEOTIDE SEQUENCE</scope>
    <source>
        <strain evidence="12">GSBS06</strain>
    </source>
</reference>
<evidence type="ECO:0000256" key="6">
    <source>
        <dbReference type="ARBA" id="ARBA00022892"/>
    </source>
</evidence>
<evidence type="ECO:0000256" key="7">
    <source>
        <dbReference type="ARBA" id="ARBA00022927"/>
    </source>
</evidence>
<dbReference type="PANTHER" id="PTHR10585">
    <property type="entry name" value="ER LUMEN PROTEIN RETAINING RECEPTOR"/>
    <property type="match status" value="1"/>
</dbReference>
<comment type="similarity">
    <text evidence="2">Belongs to the ERD2 family.</text>
</comment>
<accession>A0A7S3V3D1</accession>
<evidence type="ECO:0000256" key="4">
    <source>
        <dbReference type="ARBA" id="ARBA00022692"/>
    </source>
</evidence>